<keyword evidence="2" id="KW-0732">Signal</keyword>
<dbReference type="AlphaFoldDB" id="A0A9D4VQ73"/>
<feature type="signal peptide" evidence="2">
    <location>
        <begin position="1"/>
        <end position="29"/>
    </location>
</feature>
<evidence type="ECO:0000256" key="2">
    <source>
        <dbReference type="SAM" id="SignalP"/>
    </source>
</evidence>
<dbReference type="Pfam" id="PF00657">
    <property type="entry name" value="Lipase_GDSL"/>
    <property type="match status" value="1"/>
</dbReference>
<dbReference type="PANTHER" id="PTHR45642:SF153">
    <property type="entry name" value="GDSL-LIKE LIPASE_ACYLHYDROLASE"/>
    <property type="match status" value="1"/>
</dbReference>
<evidence type="ECO:0008006" key="5">
    <source>
        <dbReference type="Google" id="ProtNLM"/>
    </source>
</evidence>
<proteinExistence type="inferred from homology"/>
<dbReference type="Gene3D" id="3.40.50.1110">
    <property type="entry name" value="SGNH hydrolase"/>
    <property type="match status" value="1"/>
</dbReference>
<comment type="caution">
    <text evidence="3">The sequence shown here is derived from an EMBL/GenBank/DDBJ whole genome shotgun (WGS) entry which is preliminary data.</text>
</comment>
<evidence type="ECO:0000313" key="3">
    <source>
        <dbReference type="EMBL" id="KAI5386761.1"/>
    </source>
</evidence>
<dbReference type="InterPro" id="IPR050592">
    <property type="entry name" value="GDSL_lipolytic_enzyme"/>
</dbReference>
<comment type="similarity">
    <text evidence="1">Belongs to the 'GDSL' lipolytic enzyme family.</text>
</comment>
<accession>A0A9D4VQ73</accession>
<dbReference type="EMBL" id="JAMSHJ010000007">
    <property type="protein sequence ID" value="KAI5386761.1"/>
    <property type="molecule type" value="Genomic_DNA"/>
</dbReference>
<gene>
    <name evidence="3" type="ORF">KIW84_073057</name>
</gene>
<organism evidence="3 4">
    <name type="scientific">Pisum sativum</name>
    <name type="common">Garden pea</name>
    <name type="synonym">Lathyrus oleraceus</name>
    <dbReference type="NCBI Taxonomy" id="3888"/>
    <lineage>
        <taxon>Eukaryota</taxon>
        <taxon>Viridiplantae</taxon>
        <taxon>Streptophyta</taxon>
        <taxon>Embryophyta</taxon>
        <taxon>Tracheophyta</taxon>
        <taxon>Spermatophyta</taxon>
        <taxon>Magnoliopsida</taxon>
        <taxon>eudicotyledons</taxon>
        <taxon>Gunneridae</taxon>
        <taxon>Pentapetalae</taxon>
        <taxon>rosids</taxon>
        <taxon>fabids</taxon>
        <taxon>Fabales</taxon>
        <taxon>Fabaceae</taxon>
        <taxon>Papilionoideae</taxon>
        <taxon>50 kb inversion clade</taxon>
        <taxon>NPAAA clade</taxon>
        <taxon>Hologalegina</taxon>
        <taxon>IRL clade</taxon>
        <taxon>Fabeae</taxon>
        <taxon>Lathyrus</taxon>
    </lineage>
</organism>
<keyword evidence="4" id="KW-1185">Reference proteome</keyword>
<evidence type="ECO:0000313" key="4">
    <source>
        <dbReference type="Proteomes" id="UP001058974"/>
    </source>
</evidence>
<dbReference type="InterPro" id="IPR036514">
    <property type="entry name" value="SGNH_hydro_sf"/>
</dbReference>
<reference evidence="3 4" key="1">
    <citation type="journal article" date="2022" name="Nat. Genet.">
        <title>Improved pea reference genome and pan-genome highlight genomic features and evolutionary characteristics.</title>
        <authorList>
            <person name="Yang T."/>
            <person name="Liu R."/>
            <person name="Luo Y."/>
            <person name="Hu S."/>
            <person name="Wang D."/>
            <person name="Wang C."/>
            <person name="Pandey M.K."/>
            <person name="Ge S."/>
            <person name="Xu Q."/>
            <person name="Li N."/>
            <person name="Li G."/>
            <person name="Huang Y."/>
            <person name="Saxena R.K."/>
            <person name="Ji Y."/>
            <person name="Li M."/>
            <person name="Yan X."/>
            <person name="He Y."/>
            <person name="Liu Y."/>
            <person name="Wang X."/>
            <person name="Xiang C."/>
            <person name="Varshney R.K."/>
            <person name="Ding H."/>
            <person name="Gao S."/>
            <person name="Zong X."/>
        </authorList>
    </citation>
    <scope>NUCLEOTIDE SEQUENCE [LARGE SCALE GENOMIC DNA]</scope>
    <source>
        <strain evidence="3 4">cv. Zhongwan 6</strain>
    </source>
</reference>
<name>A0A9D4VQ73_PEA</name>
<dbReference type="Proteomes" id="UP001058974">
    <property type="component" value="Chromosome 7"/>
</dbReference>
<dbReference type="Gramene" id="Psat07G0305700-T4">
    <property type="protein sequence ID" value="KAI5386761.1"/>
    <property type="gene ID" value="KIW84_073057"/>
</dbReference>
<protein>
    <recommendedName>
        <fullName evidence="5">GDSL esterase/lipase</fullName>
    </recommendedName>
</protein>
<sequence length="134" mass="14564">MIFFGTPSLLSIMHIFMLSLLSFMATIEASKSKVSAIYVFGDSTVDPGNNNYVNTPFKSDFPPYGRDFPNQSPTGRFTNGKLGTDFIASYLGLKELVPPYLDPNLSDEELITGVSFASAGSGFDPLTPTLTVLY</sequence>
<dbReference type="InterPro" id="IPR001087">
    <property type="entry name" value="GDSL"/>
</dbReference>
<dbReference type="PANTHER" id="PTHR45642">
    <property type="entry name" value="GDSL ESTERASE/LIPASE EXL3"/>
    <property type="match status" value="1"/>
</dbReference>
<dbReference type="GO" id="GO:0016788">
    <property type="term" value="F:hydrolase activity, acting on ester bonds"/>
    <property type="evidence" value="ECO:0007669"/>
    <property type="project" value="InterPro"/>
</dbReference>
<feature type="non-terminal residue" evidence="3">
    <location>
        <position position="1"/>
    </location>
</feature>
<evidence type="ECO:0000256" key="1">
    <source>
        <dbReference type="ARBA" id="ARBA00008668"/>
    </source>
</evidence>
<feature type="chain" id="PRO_5039204014" description="GDSL esterase/lipase" evidence="2">
    <location>
        <begin position="30"/>
        <end position="134"/>
    </location>
</feature>